<dbReference type="RefSeq" id="WP_096038865.1">
    <property type="nucleotide sequence ID" value="NZ_BJXY01000034.1"/>
</dbReference>
<proteinExistence type="predicted"/>
<gene>
    <name evidence="3" type="ORF">GCM10007914_15450</name>
</gene>
<reference evidence="3" key="2">
    <citation type="submission" date="2023-01" db="EMBL/GenBank/DDBJ databases">
        <title>Draft genome sequence of Pseudoalteromonas tetraodonis strain NBRC 103034.</title>
        <authorList>
            <person name="Sun Q."/>
            <person name="Mori K."/>
        </authorList>
    </citation>
    <scope>NUCLEOTIDE SEQUENCE</scope>
    <source>
        <strain evidence="3">NBRC 103034</strain>
    </source>
</reference>
<name>A0AA37S3W4_9GAMM</name>
<reference evidence="3" key="1">
    <citation type="journal article" date="2014" name="Int. J. Syst. Evol. Microbiol.">
        <title>Complete genome sequence of Corynebacterium casei LMG S-19264T (=DSM 44701T), isolated from a smear-ripened cheese.</title>
        <authorList>
            <consortium name="US DOE Joint Genome Institute (JGI-PGF)"/>
            <person name="Walter F."/>
            <person name="Albersmeier A."/>
            <person name="Kalinowski J."/>
            <person name="Ruckert C."/>
        </authorList>
    </citation>
    <scope>NUCLEOTIDE SEQUENCE</scope>
    <source>
        <strain evidence="3">NBRC 103034</strain>
    </source>
</reference>
<dbReference type="EMBL" id="BSNE01000011">
    <property type="protein sequence ID" value="GLQ02664.1"/>
    <property type="molecule type" value="Genomic_DNA"/>
</dbReference>
<feature type="compositionally biased region" description="Basic residues" evidence="1">
    <location>
        <begin position="149"/>
        <end position="159"/>
    </location>
</feature>
<dbReference type="AlphaFoldDB" id="A0AA37S3W4"/>
<feature type="compositionally biased region" description="Basic and acidic residues" evidence="1">
    <location>
        <begin position="642"/>
        <end position="660"/>
    </location>
</feature>
<dbReference type="InterPro" id="IPR001584">
    <property type="entry name" value="Integrase_cat-core"/>
</dbReference>
<organism evidence="3 4">
    <name type="scientific">Pseudoalteromonas tetraodonis GFC</name>
    <dbReference type="NCBI Taxonomy" id="1315271"/>
    <lineage>
        <taxon>Bacteria</taxon>
        <taxon>Pseudomonadati</taxon>
        <taxon>Pseudomonadota</taxon>
        <taxon>Gammaproteobacteria</taxon>
        <taxon>Alteromonadales</taxon>
        <taxon>Pseudoalteromonadaceae</taxon>
        <taxon>Pseudoalteromonas</taxon>
    </lineage>
</organism>
<sequence length="702" mass="80365">MLDFMTRNHVYSWDGHKYRLLDDFGDFAIFINIEKDDALPFQLTVQQVENIDDQHQIINVEDPWRESVNRSYEVGHDYHAIRDSNLARIQGVIGGSKYWIKKQRAELIKVLVAMGVGAKSTIYRYLRRYWQRGQTPNALLPDYANCGGKGKKKTRREKRLGRPKEHGSYDSTQSTPEMESVMETAIKYTIFSGKYTVDKKGKPKNTNRIQDAYYDFLARWCNGDVRKLENEKPSFDLFKAFYYHKFSSEARAKAKFGEKHFNANVRKLTSAVSANLVGPGYSYEIDATPFDAGLADEERFPLGRPTLYEVIDSDTSSCVGFLLTLTPPSYFNAMNAMTVAVRDKVELCREFGLEIEPSDWSMQGLPKAFFGDLGSDLRSKKITSVSVEHGIAMINSGASQPEKRGKGERSFGRVYAEISHLLPGLISHYLPKKHGGKYKPDEYTMLLSELNRIIARTVMVLNSKTMGVGKVDADYPTNLDTSPNSKWNWGIAHRTGPLHSVDPEYFWYSLLERDKASVSRGYILTYKHLQFEIPDAPGLRERVYNNRQKMEVAIDQSDASAIYLVPKNGETKYIKCLLYVHYRRFEGLTWRDVELRYKEIQDTNNDAMHHHTLYALEQQLKNKEEVRAAIEDKKSKSANRTMNEELSKLGDKAAQRDESKAIYGAVKPESARNERNPSNNDSQTSVVIANTRLNEIFMDDED</sequence>
<evidence type="ECO:0000313" key="3">
    <source>
        <dbReference type="EMBL" id="GLQ02664.1"/>
    </source>
</evidence>
<dbReference type="Gene3D" id="3.30.420.10">
    <property type="entry name" value="Ribonuclease H-like superfamily/Ribonuclease H"/>
    <property type="match status" value="1"/>
</dbReference>
<evidence type="ECO:0000259" key="2">
    <source>
        <dbReference type="PROSITE" id="PS50994"/>
    </source>
</evidence>
<keyword evidence="4" id="KW-1185">Reference proteome</keyword>
<accession>A0AA37S3W4</accession>
<feature type="compositionally biased region" description="Polar residues" evidence="1">
    <location>
        <begin position="676"/>
        <end position="686"/>
    </location>
</feature>
<dbReference type="GO" id="GO:0015074">
    <property type="term" value="P:DNA integration"/>
    <property type="evidence" value="ECO:0007669"/>
    <property type="project" value="InterPro"/>
</dbReference>
<feature type="domain" description="Integrase catalytic" evidence="2">
    <location>
        <begin position="275"/>
        <end position="484"/>
    </location>
</feature>
<evidence type="ECO:0000313" key="4">
    <source>
        <dbReference type="Proteomes" id="UP001161408"/>
    </source>
</evidence>
<dbReference type="InterPro" id="IPR036397">
    <property type="entry name" value="RNaseH_sf"/>
</dbReference>
<feature type="region of interest" description="Disordered" evidence="1">
    <location>
        <begin position="631"/>
        <end position="686"/>
    </location>
</feature>
<feature type="region of interest" description="Disordered" evidence="1">
    <location>
        <begin position="141"/>
        <end position="176"/>
    </location>
</feature>
<dbReference type="PROSITE" id="PS50994">
    <property type="entry name" value="INTEGRASE"/>
    <property type="match status" value="1"/>
</dbReference>
<evidence type="ECO:0000256" key="1">
    <source>
        <dbReference type="SAM" id="MobiDB-lite"/>
    </source>
</evidence>
<protein>
    <submittedName>
        <fullName evidence="3">Transposase</fullName>
    </submittedName>
</protein>
<dbReference type="GO" id="GO:0003676">
    <property type="term" value="F:nucleic acid binding"/>
    <property type="evidence" value="ECO:0007669"/>
    <property type="project" value="InterPro"/>
</dbReference>
<dbReference type="Proteomes" id="UP001161408">
    <property type="component" value="Unassembled WGS sequence"/>
</dbReference>
<comment type="caution">
    <text evidence="3">The sequence shown here is derived from an EMBL/GenBank/DDBJ whole genome shotgun (WGS) entry which is preliminary data.</text>
</comment>